<comment type="subunit">
    <text evidence="8">Homodimer.</text>
</comment>
<dbReference type="Proteomes" id="UP000292373">
    <property type="component" value="Unassembled WGS sequence"/>
</dbReference>
<proteinExistence type="inferred from homology"/>
<dbReference type="InterPro" id="IPR018214">
    <property type="entry name" value="GluRdtase_CS"/>
</dbReference>
<evidence type="ECO:0000259" key="14">
    <source>
        <dbReference type="Pfam" id="PF01488"/>
    </source>
</evidence>
<feature type="domain" description="Tetrapyrrole biosynthesis glutamyl-tRNA reductase dimerisation" evidence="13">
    <location>
        <begin position="306"/>
        <end position="400"/>
    </location>
</feature>
<dbReference type="Pfam" id="PF00745">
    <property type="entry name" value="GlutR_dimer"/>
    <property type="match status" value="1"/>
</dbReference>
<dbReference type="PANTHER" id="PTHR43013">
    <property type="entry name" value="GLUTAMYL-TRNA REDUCTASE"/>
    <property type="match status" value="1"/>
</dbReference>
<dbReference type="SUPFAM" id="SSF69742">
    <property type="entry name" value="Glutamyl tRNA-reductase catalytic, N-terminal domain"/>
    <property type="match status" value="1"/>
</dbReference>
<dbReference type="EC" id="1.2.1.70" evidence="3 8"/>
<dbReference type="Pfam" id="PF01488">
    <property type="entry name" value="Shikimate_DH"/>
    <property type="match status" value="1"/>
</dbReference>
<dbReference type="InterPro" id="IPR015895">
    <property type="entry name" value="4pyrrol_synth_GluRdtase_N"/>
</dbReference>
<dbReference type="NCBIfam" id="NF000750">
    <property type="entry name" value="PRK00045.3-4"/>
    <property type="match status" value="1"/>
</dbReference>
<dbReference type="PIRSF" id="PIRSF000445">
    <property type="entry name" value="4pyrrol_synth_GluRdtase"/>
    <property type="match status" value="1"/>
</dbReference>
<dbReference type="EMBL" id="SDMQ01000002">
    <property type="protein sequence ID" value="TBT87433.1"/>
    <property type="molecule type" value="Genomic_DNA"/>
</dbReference>
<evidence type="ECO:0000256" key="3">
    <source>
        <dbReference type="ARBA" id="ARBA00012970"/>
    </source>
</evidence>
<evidence type="ECO:0000256" key="4">
    <source>
        <dbReference type="ARBA" id="ARBA00022857"/>
    </source>
</evidence>
<keyword evidence="4 8" id="KW-0521">NADP</keyword>
<protein>
    <recommendedName>
        <fullName evidence="3 8">Glutamyl-tRNA reductase</fullName>
        <shortName evidence="8">GluTR</shortName>
        <ecNumber evidence="3 8">1.2.1.70</ecNumber>
    </recommendedName>
</protein>
<comment type="catalytic activity">
    <reaction evidence="7 8">
        <text>(S)-4-amino-5-oxopentanoate + tRNA(Glu) + NADP(+) = L-glutamyl-tRNA(Glu) + NADPH + H(+)</text>
        <dbReference type="Rhea" id="RHEA:12344"/>
        <dbReference type="Rhea" id="RHEA-COMP:9663"/>
        <dbReference type="Rhea" id="RHEA-COMP:9680"/>
        <dbReference type="ChEBI" id="CHEBI:15378"/>
        <dbReference type="ChEBI" id="CHEBI:57501"/>
        <dbReference type="ChEBI" id="CHEBI:57783"/>
        <dbReference type="ChEBI" id="CHEBI:58349"/>
        <dbReference type="ChEBI" id="CHEBI:78442"/>
        <dbReference type="ChEBI" id="CHEBI:78520"/>
        <dbReference type="EC" id="1.2.1.70"/>
    </reaction>
</comment>
<sequence>MGRVMALHLVSIHHAEHGLGAVESATPAVPGLGRRVVAASDAVRGAVVLATCNRVEVYVDADAPTHVVAEVVRAEVGETSMTVRENADALQHLFDVGAGLDSMVVGEREIAGQLRRALKQAREEGLATGLLSETIEQALRTSRKVSHLTRLAATGRSVVSVGLDLLRRDWATTRVLLVGTGAYAGAVVADLDQRGATDVVVWSASGRAGAFVATHLGTRDAGPDLLDAVAAADVVVTCRGLGAPILSAEDIGAVMARRDGAELVLVDLAVYRDIDPAAAAHPGVMLLDLPTIQRHVPEASHREIGRARSLVDAGVRDLVGRLKGREMDPVVVALRDTVNAMVADEVARLPQGRQLTAEEAAHALRRLAARLVHVPSVRARQAANEGRTDEYLTALSALWGIEPEVRPVLRNLEIDPASEPLLGDREQSAIVPPDTLDCDTCPITGLRLSDLGASRHLEAL</sequence>
<evidence type="ECO:0000256" key="7">
    <source>
        <dbReference type="ARBA" id="ARBA00047464"/>
    </source>
</evidence>
<comment type="miscellaneous">
    <text evidence="8">During catalysis, the active site Cys acts as a nucleophile attacking the alpha-carbonyl group of tRNA-bound glutamate with the formation of a thioester intermediate between enzyme and glutamate, and the concomitant release of tRNA(Glu). The thioester intermediate is finally reduced by direct hydride transfer from NADPH, to form the product GSA.</text>
</comment>
<dbReference type="OrthoDB" id="110209at2"/>
<dbReference type="InterPro" id="IPR000343">
    <property type="entry name" value="4pyrrol_synth_GluRdtase"/>
</dbReference>
<dbReference type="Pfam" id="PF05201">
    <property type="entry name" value="GlutR_N"/>
    <property type="match status" value="1"/>
</dbReference>
<evidence type="ECO:0000256" key="11">
    <source>
        <dbReference type="PIRSR" id="PIRSR000445-3"/>
    </source>
</evidence>
<evidence type="ECO:0000256" key="9">
    <source>
        <dbReference type="PIRSR" id="PIRSR000445-1"/>
    </source>
</evidence>
<dbReference type="GO" id="GO:0050661">
    <property type="term" value="F:NADP binding"/>
    <property type="evidence" value="ECO:0007669"/>
    <property type="project" value="InterPro"/>
</dbReference>
<dbReference type="InterPro" id="IPR036453">
    <property type="entry name" value="GluRdtase_dimer_dom_sf"/>
</dbReference>
<evidence type="ECO:0000256" key="6">
    <source>
        <dbReference type="ARBA" id="ARBA00023244"/>
    </source>
</evidence>
<dbReference type="AlphaFoldDB" id="A0A4Q9KG80"/>
<dbReference type="InterPro" id="IPR015896">
    <property type="entry name" value="4pyrrol_synth_GluRdtase_dimer"/>
</dbReference>
<comment type="pathway">
    <text evidence="1 8">Porphyrin-containing compound metabolism; protoporphyrin-IX biosynthesis; 5-aminolevulinate from L-glutamyl-tRNA(Glu): step 1/2.</text>
</comment>
<evidence type="ECO:0000256" key="10">
    <source>
        <dbReference type="PIRSR" id="PIRSR000445-2"/>
    </source>
</evidence>
<evidence type="ECO:0000259" key="15">
    <source>
        <dbReference type="Pfam" id="PF05201"/>
    </source>
</evidence>
<dbReference type="Gene3D" id="3.40.50.720">
    <property type="entry name" value="NAD(P)-binding Rossmann-like Domain"/>
    <property type="match status" value="1"/>
</dbReference>
<dbReference type="UniPathway" id="UPA00251">
    <property type="reaction ID" value="UER00316"/>
</dbReference>
<accession>A0A4Q9KG80</accession>
<dbReference type="Gene3D" id="3.30.460.30">
    <property type="entry name" value="Glutamyl-tRNA reductase, N-terminal domain"/>
    <property type="match status" value="1"/>
</dbReference>
<dbReference type="SUPFAM" id="SSF69075">
    <property type="entry name" value="Glutamyl tRNA-reductase dimerization domain"/>
    <property type="match status" value="1"/>
</dbReference>
<feature type="domain" description="Quinate/shikimate 5-dehydrogenase/glutamyl-tRNA reductase" evidence="14">
    <location>
        <begin position="169"/>
        <end position="293"/>
    </location>
</feature>
<dbReference type="InterPro" id="IPR036343">
    <property type="entry name" value="GluRdtase_N_sf"/>
</dbReference>
<dbReference type="InterPro" id="IPR006151">
    <property type="entry name" value="Shikm_DH/Glu-tRNA_Rdtase"/>
</dbReference>
<reference evidence="16 17" key="1">
    <citation type="submission" date="2019-01" db="EMBL/GenBank/DDBJ databases">
        <title>Lactibacter flavus gen. nov., sp. nov., a novel bacterium of the family Propionibacteriaceae isolated from raw milk and dairy products.</title>
        <authorList>
            <person name="Huptas C."/>
            <person name="Wenning M."/>
            <person name="Breitenwieser F."/>
            <person name="Doll E."/>
            <person name="Von Neubeck M."/>
            <person name="Busse H.-J."/>
            <person name="Scherer S."/>
        </authorList>
    </citation>
    <scope>NUCLEOTIDE SEQUENCE [LARGE SCALE GENOMIC DNA]</scope>
    <source>
        <strain evidence="16 17">KCTC 33808</strain>
    </source>
</reference>
<evidence type="ECO:0000259" key="13">
    <source>
        <dbReference type="Pfam" id="PF00745"/>
    </source>
</evidence>
<feature type="site" description="Important for activity" evidence="8 12">
    <location>
        <position position="92"/>
    </location>
</feature>
<feature type="binding site" evidence="8 10">
    <location>
        <position position="102"/>
    </location>
    <ligand>
        <name>substrate</name>
    </ligand>
</feature>
<keyword evidence="17" id="KW-1185">Reference proteome</keyword>
<keyword evidence="5 8" id="KW-0560">Oxidoreductase</keyword>
<feature type="binding site" evidence="8 10">
    <location>
        <position position="113"/>
    </location>
    <ligand>
        <name>substrate</name>
    </ligand>
</feature>
<comment type="function">
    <text evidence="8">Catalyzes the NADPH-dependent reduction of glutamyl-tRNA(Glu) to glutamate 1-semialdehyde (GSA).</text>
</comment>
<evidence type="ECO:0000256" key="2">
    <source>
        <dbReference type="ARBA" id="ARBA00005916"/>
    </source>
</evidence>
<dbReference type="GO" id="GO:0019353">
    <property type="term" value="P:protoporphyrinogen IX biosynthetic process from glutamate"/>
    <property type="evidence" value="ECO:0007669"/>
    <property type="project" value="TreeGrafter"/>
</dbReference>
<feature type="active site" description="Nucleophile" evidence="8 9">
    <location>
        <position position="52"/>
    </location>
</feature>
<evidence type="ECO:0000313" key="17">
    <source>
        <dbReference type="Proteomes" id="UP000292373"/>
    </source>
</evidence>
<feature type="binding site" evidence="8 10">
    <location>
        <begin position="51"/>
        <end position="54"/>
    </location>
    <ligand>
        <name>substrate</name>
    </ligand>
</feature>
<evidence type="ECO:0000256" key="1">
    <source>
        <dbReference type="ARBA" id="ARBA00005059"/>
    </source>
</evidence>
<comment type="domain">
    <text evidence="8">Possesses an unusual extended V-shaped dimeric structure with each monomer consisting of three distinct domains arranged along a curved 'spinal' alpha-helix. The N-terminal catalytic domain specifically recognizes the glutamate moiety of the substrate. The second domain is the NADPH-binding domain, and the third C-terminal domain is responsible for dimerization.</text>
</comment>
<dbReference type="InterPro" id="IPR036291">
    <property type="entry name" value="NAD(P)-bd_dom_sf"/>
</dbReference>
<evidence type="ECO:0000256" key="12">
    <source>
        <dbReference type="PIRSR" id="PIRSR000445-4"/>
    </source>
</evidence>
<feature type="binding site" evidence="8 10">
    <location>
        <begin position="107"/>
        <end position="109"/>
    </location>
    <ligand>
        <name>substrate</name>
    </ligand>
</feature>
<comment type="caution">
    <text evidence="16">The sequence shown here is derived from an EMBL/GenBank/DDBJ whole genome shotgun (WGS) entry which is preliminary data.</text>
</comment>
<organism evidence="16 17">
    <name type="scientific">Propioniciclava sinopodophylli</name>
    <dbReference type="NCBI Taxonomy" id="1837344"/>
    <lineage>
        <taxon>Bacteria</taxon>
        <taxon>Bacillati</taxon>
        <taxon>Actinomycetota</taxon>
        <taxon>Actinomycetes</taxon>
        <taxon>Propionibacteriales</taxon>
        <taxon>Propionibacteriaceae</taxon>
        <taxon>Propioniciclava</taxon>
    </lineage>
</organism>
<dbReference type="HAMAP" id="MF_00087">
    <property type="entry name" value="Glu_tRNA_reductase"/>
    <property type="match status" value="1"/>
</dbReference>
<feature type="binding site" evidence="8 11">
    <location>
        <begin position="179"/>
        <end position="184"/>
    </location>
    <ligand>
        <name>NADP(+)</name>
        <dbReference type="ChEBI" id="CHEBI:58349"/>
    </ligand>
</feature>
<dbReference type="PANTHER" id="PTHR43013:SF1">
    <property type="entry name" value="GLUTAMYL-TRNA REDUCTASE"/>
    <property type="match status" value="1"/>
</dbReference>
<gene>
    <name evidence="8" type="primary">hemA</name>
    <name evidence="16" type="ORF">ET989_03775</name>
</gene>
<name>A0A4Q9KG80_9ACTN</name>
<evidence type="ECO:0000313" key="16">
    <source>
        <dbReference type="EMBL" id="TBT87433.1"/>
    </source>
</evidence>
<evidence type="ECO:0000256" key="8">
    <source>
        <dbReference type="HAMAP-Rule" id="MF_00087"/>
    </source>
</evidence>
<comment type="similarity">
    <text evidence="2 8">Belongs to the glutamyl-tRNA reductase family.</text>
</comment>
<evidence type="ECO:0000256" key="5">
    <source>
        <dbReference type="ARBA" id="ARBA00023002"/>
    </source>
</evidence>
<feature type="domain" description="Glutamyl-tRNA reductase N-terminal" evidence="15">
    <location>
        <begin position="35"/>
        <end position="147"/>
    </location>
</feature>
<dbReference type="SUPFAM" id="SSF51735">
    <property type="entry name" value="NAD(P)-binding Rossmann-fold domains"/>
    <property type="match status" value="1"/>
</dbReference>
<keyword evidence="6 8" id="KW-0627">Porphyrin biosynthesis</keyword>
<dbReference type="PROSITE" id="PS00747">
    <property type="entry name" value="GLUTR"/>
    <property type="match status" value="1"/>
</dbReference>
<dbReference type="GO" id="GO:0008883">
    <property type="term" value="F:glutamyl-tRNA reductase activity"/>
    <property type="evidence" value="ECO:0007669"/>
    <property type="project" value="UniProtKB-UniRule"/>
</dbReference>